<dbReference type="InterPro" id="IPR033756">
    <property type="entry name" value="YlxH/NBP35"/>
</dbReference>
<proteinExistence type="inferred from homology"/>
<protein>
    <submittedName>
        <fullName evidence="9">Iron-sulfur protein NUBPL</fullName>
    </submittedName>
</protein>
<dbReference type="GO" id="GO:0032981">
    <property type="term" value="P:mitochondrial respiratory chain complex I assembly"/>
    <property type="evidence" value="ECO:0007669"/>
    <property type="project" value="TreeGrafter"/>
</dbReference>
<keyword evidence="4" id="KW-0067">ATP-binding</keyword>
<evidence type="ECO:0000256" key="3">
    <source>
        <dbReference type="ARBA" id="ARBA00022741"/>
    </source>
</evidence>
<feature type="region of interest" description="Disordered" evidence="8">
    <location>
        <begin position="80"/>
        <end position="107"/>
    </location>
</feature>
<dbReference type="PANTHER" id="PTHR42961:SF2">
    <property type="entry name" value="IRON-SULFUR PROTEIN NUBPL"/>
    <property type="match status" value="1"/>
</dbReference>
<evidence type="ECO:0000256" key="6">
    <source>
        <dbReference type="ARBA" id="ARBA00023014"/>
    </source>
</evidence>
<reference evidence="9 10" key="1">
    <citation type="submission" date="2019-04" db="EMBL/GenBank/DDBJ databases">
        <title>Annotation for the trematode Fasciola gigantica.</title>
        <authorList>
            <person name="Choi Y.-J."/>
        </authorList>
    </citation>
    <scope>NUCLEOTIDE SEQUENCE [LARGE SCALE GENOMIC DNA]</scope>
    <source>
        <strain evidence="9">Uganda_cow_1</strain>
    </source>
</reference>
<gene>
    <name evidence="9" type="ORF">FGIG_01628</name>
</gene>
<dbReference type="PANTHER" id="PTHR42961">
    <property type="entry name" value="IRON-SULFUR PROTEIN NUBPL"/>
    <property type="match status" value="1"/>
</dbReference>
<dbReference type="InterPro" id="IPR027417">
    <property type="entry name" value="P-loop_NTPase"/>
</dbReference>
<dbReference type="GO" id="GO:0051539">
    <property type="term" value="F:4 iron, 4 sulfur cluster binding"/>
    <property type="evidence" value="ECO:0007669"/>
    <property type="project" value="UniProtKB-KW"/>
</dbReference>
<evidence type="ECO:0000313" key="9">
    <source>
        <dbReference type="EMBL" id="TPP56414.1"/>
    </source>
</evidence>
<organism evidence="9 10">
    <name type="scientific">Fasciola gigantica</name>
    <name type="common">Giant liver fluke</name>
    <dbReference type="NCBI Taxonomy" id="46835"/>
    <lineage>
        <taxon>Eukaryota</taxon>
        <taxon>Metazoa</taxon>
        <taxon>Spiralia</taxon>
        <taxon>Lophotrochozoa</taxon>
        <taxon>Platyhelminthes</taxon>
        <taxon>Trematoda</taxon>
        <taxon>Digenea</taxon>
        <taxon>Plagiorchiida</taxon>
        <taxon>Echinostomata</taxon>
        <taxon>Echinostomatoidea</taxon>
        <taxon>Fasciolidae</taxon>
        <taxon>Fasciola</taxon>
    </lineage>
</organism>
<dbReference type="Gene3D" id="3.40.50.300">
    <property type="entry name" value="P-loop containing nucleotide triphosphate hydrolases"/>
    <property type="match status" value="1"/>
</dbReference>
<comment type="similarity">
    <text evidence="7">Belongs to the Mrp/NBP35 ATP-binding proteins family.</text>
</comment>
<dbReference type="InterPro" id="IPR019591">
    <property type="entry name" value="Mrp/NBP35_ATP-bd"/>
</dbReference>
<keyword evidence="2" id="KW-0479">Metal-binding</keyword>
<dbReference type="GO" id="GO:0046872">
    <property type="term" value="F:metal ion binding"/>
    <property type="evidence" value="ECO:0007669"/>
    <property type="project" value="UniProtKB-KW"/>
</dbReference>
<feature type="region of interest" description="Disordered" evidence="8">
    <location>
        <begin position="15"/>
        <end position="61"/>
    </location>
</feature>
<evidence type="ECO:0000313" key="10">
    <source>
        <dbReference type="Proteomes" id="UP000316759"/>
    </source>
</evidence>
<name>A0A504Y5T5_FASGI</name>
<dbReference type="FunFam" id="3.40.50.300:FF:001278">
    <property type="entry name" value="Iron-sulfur cluster carrier protein"/>
    <property type="match status" value="1"/>
</dbReference>
<dbReference type="AlphaFoldDB" id="A0A504Y5T5"/>
<evidence type="ECO:0000256" key="8">
    <source>
        <dbReference type="SAM" id="MobiDB-lite"/>
    </source>
</evidence>
<keyword evidence="5" id="KW-0408">Iron</keyword>
<feature type="compositionally biased region" description="Basic residues" evidence="8">
    <location>
        <begin position="96"/>
        <end position="107"/>
    </location>
</feature>
<dbReference type="InterPro" id="IPR044304">
    <property type="entry name" value="NUBPL-like"/>
</dbReference>
<dbReference type="CDD" id="cd02037">
    <property type="entry name" value="Mrp_NBP35"/>
    <property type="match status" value="1"/>
</dbReference>
<evidence type="ECO:0000256" key="4">
    <source>
        <dbReference type="ARBA" id="ARBA00022840"/>
    </source>
</evidence>
<evidence type="ECO:0000256" key="2">
    <source>
        <dbReference type="ARBA" id="ARBA00022723"/>
    </source>
</evidence>
<keyword evidence="1" id="KW-0004">4Fe-4S</keyword>
<dbReference type="GO" id="GO:0005524">
    <property type="term" value="F:ATP binding"/>
    <property type="evidence" value="ECO:0007669"/>
    <property type="project" value="UniProtKB-KW"/>
</dbReference>
<feature type="compositionally biased region" description="Basic and acidic residues" evidence="8">
    <location>
        <begin position="25"/>
        <end position="36"/>
    </location>
</feature>
<accession>A0A504Y5T5</accession>
<dbReference type="Pfam" id="PF10609">
    <property type="entry name" value="ParA"/>
    <property type="match status" value="1"/>
</dbReference>
<keyword evidence="10" id="KW-1185">Reference proteome</keyword>
<keyword evidence="3" id="KW-0547">Nucleotide-binding</keyword>
<comment type="caution">
    <text evidence="9">The sequence shown here is derived from an EMBL/GenBank/DDBJ whole genome shotgun (WGS) entry which is preliminary data.</text>
</comment>
<dbReference type="Proteomes" id="UP000316759">
    <property type="component" value="Unassembled WGS sequence"/>
</dbReference>
<evidence type="ECO:0000256" key="5">
    <source>
        <dbReference type="ARBA" id="ARBA00023004"/>
    </source>
</evidence>
<dbReference type="GO" id="GO:0016226">
    <property type="term" value="P:iron-sulfur cluster assembly"/>
    <property type="evidence" value="ECO:0007669"/>
    <property type="project" value="InterPro"/>
</dbReference>
<dbReference type="GO" id="GO:0140663">
    <property type="term" value="F:ATP-dependent FeS chaperone activity"/>
    <property type="evidence" value="ECO:0007669"/>
    <property type="project" value="InterPro"/>
</dbReference>
<dbReference type="HAMAP" id="MF_02040">
    <property type="entry name" value="Mrp_NBP35"/>
    <property type="match status" value="1"/>
</dbReference>
<keyword evidence="6" id="KW-0411">Iron-sulfur</keyword>
<dbReference type="STRING" id="46835.A0A504Y5T5"/>
<dbReference type="OrthoDB" id="1741334at2759"/>
<dbReference type="EMBL" id="SUNJ01014552">
    <property type="protein sequence ID" value="TPP56414.1"/>
    <property type="molecule type" value="Genomic_DNA"/>
</dbReference>
<sequence>MCSSLLQRGLLHRHNDANIKPIEPTSREPKDQRTDGEYVGSFSQQTRKGIRTSRWDSAGSQVASKKAHARGYRLGCQAEQLDQPNENSAQKNQTNGHKHLSRTQRKCSNNRRINVATTRCTLRTTMHIYGRILSTFGGYALPFVPKGFIHEAKRSAASKLPLAGVENVVLVTSAKGGVGKSTVSVNLAAALKELLSTEHVGLLDADVFGPSIPKMTGLEGIQPDVDEKNRIIPLQSFGIKCMSMGSLVGANSAIVWRGLMVMSAIQQLLRQVKWGPLHTLIVDMPPGTGDVQLSICQNVSVQGAIIVTTPQAVALSDVRRGIEMLNKLKVPIYGIVENMTDFLCPACGTRTPLFAPEVTDGISGVDQLAKETSLPVLGRIPIDPQLIWSCDSGRPLVISHPQSKVAQIYRELSEKILHCEQSNRIAECNDKPH</sequence>
<evidence type="ECO:0000256" key="7">
    <source>
        <dbReference type="ARBA" id="ARBA00024036"/>
    </source>
</evidence>
<feature type="compositionally biased region" description="Polar residues" evidence="8">
    <location>
        <begin position="80"/>
        <end position="95"/>
    </location>
</feature>
<dbReference type="SUPFAM" id="SSF52540">
    <property type="entry name" value="P-loop containing nucleoside triphosphate hydrolases"/>
    <property type="match status" value="1"/>
</dbReference>
<dbReference type="GO" id="GO:0005739">
    <property type="term" value="C:mitochondrion"/>
    <property type="evidence" value="ECO:0007669"/>
    <property type="project" value="TreeGrafter"/>
</dbReference>
<evidence type="ECO:0000256" key="1">
    <source>
        <dbReference type="ARBA" id="ARBA00022485"/>
    </source>
</evidence>